<dbReference type="InterPro" id="IPR029787">
    <property type="entry name" value="Nucleotide_cyclase"/>
</dbReference>
<evidence type="ECO:0000259" key="1">
    <source>
        <dbReference type="PROSITE" id="PS50887"/>
    </source>
</evidence>
<dbReference type="AlphaFoldDB" id="A0A0D0ESB5"/>
<dbReference type="InterPro" id="IPR050469">
    <property type="entry name" value="Diguanylate_Cyclase"/>
</dbReference>
<protein>
    <recommendedName>
        <fullName evidence="1">GGDEF domain-containing protein</fullName>
    </recommendedName>
</protein>
<dbReference type="InterPro" id="IPR043128">
    <property type="entry name" value="Rev_trsase/Diguanyl_cyclase"/>
</dbReference>
<reference evidence="2 3" key="1">
    <citation type="submission" date="2015-01" db="EMBL/GenBank/DDBJ databases">
        <title>Draft Genome Sequences of Four Bacillus thermoamylovorans Strains, Isolated From Food Products.</title>
        <authorList>
            <person name="Krawcyk A.O."/>
            <person name="Berendsen E.M."/>
            <person name="Eijlander R.T."/>
            <person name="de Jong A."/>
            <person name="Wells-Bennik M."/>
            <person name="Kuipers O.P."/>
        </authorList>
    </citation>
    <scope>NUCLEOTIDE SEQUENCE [LARGE SCALE GENOMIC DNA]</scope>
    <source>
        <strain evidence="2 3">B4167</strain>
    </source>
</reference>
<evidence type="ECO:0000313" key="2">
    <source>
        <dbReference type="EMBL" id="KIO73756.1"/>
    </source>
</evidence>
<dbReference type="CDD" id="cd01949">
    <property type="entry name" value="GGDEF"/>
    <property type="match status" value="1"/>
</dbReference>
<dbReference type="InterPro" id="IPR000160">
    <property type="entry name" value="GGDEF_dom"/>
</dbReference>
<comment type="caution">
    <text evidence="2">The sequence shown here is derived from an EMBL/GenBank/DDBJ whole genome shotgun (WGS) entry which is preliminary data.</text>
</comment>
<dbReference type="EMBL" id="JXLU01000024">
    <property type="protein sequence ID" value="KIO73756.1"/>
    <property type="molecule type" value="Genomic_DNA"/>
</dbReference>
<dbReference type="GO" id="GO:0052621">
    <property type="term" value="F:diguanylate cyclase activity"/>
    <property type="evidence" value="ECO:0007669"/>
    <property type="project" value="TreeGrafter"/>
</dbReference>
<organism evidence="2 3">
    <name type="scientific">Caldibacillus thermoamylovorans</name>
    <dbReference type="NCBI Taxonomy" id="35841"/>
    <lineage>
        <taxon>Bacteria</taxon>
        <taxon>Bacillati</taxon>
        <taxon>Bacillota</taxon>
        <taxon>Bacilli</taxon>
        <taxon>Bacillales</taxon>
        <taxon>Bacillaceae</taxon>
        <taxon>Caldibacillus</taxon>
    </lineage>
</organism>
<dbReference type="Proteomes" id="UP000032076">
    <property type="component" value="Unassembled WGS sequence"/>
</dbReference>
<dbReference type="SMART" id="SM00267">
    <property type="entry name" value="GGDEF"/>
    <property type="match status" value="1"/>
</dbReference>
<feature type="domain" description="GGDEF" evidence="1">
    <location>
        <begin position="40"/>
        <end position="176"/>
    </location>
</feature>
<dbReference type="Gene3D" id="3.30.70.270">
    <property type="match status" value="1"/>
</dbReference>
<dbReference type="PANTHER" id="PTHR45138:SF9">
    <property type="entry name" value="DIGUANYLATE CYCLASE DGCM-RELATED"/>
    <property type="match status" value="1"/>
</dbReference>
<gene>
    <name evidence="2" type="ORF">B4167_1881</name>
</gene>
<dbReference type="PROSITE" id="PS50887">
    <property type="entry name" value="GGDEF"/>
    <property type="match status" value="1"/>
</dbReference>
<dbReference type="Pfam" id="PF00990">
    <property type="entry name" value="GGDEF"/>
    <property type="match status" value="1"/>
</dbReference>
<proteinExistence type="predicted"/>
<dbReference type="SUPFAM" id="SSF55073">
    <property type="entry name" value="Nucleotide cyclase"/>
    <property type="match status" value="1"/>
</dbReference>
<evidence type="ECO:0000313" key="3">
    <source>
        <dbReference type="Proteomes" id="UP000032076"/>
    </source>
</evidence>
<sequence length="176" mass="20146">MTIYCVLIKIVSTIFGANLSLKPFWVLIMTYVKNHFSPTMQNYIVMADIDYFKHINDTYGHLNGDGILKQLTDVFKNLAAQITGANILICRYGGEEFIFFIEMEKKKDIQSIVTAFQDKVRKTSFYLEDTNEKIDLTLSFGVCPIENINDLTHSTGKADKCLYRSKNNGRNQISYA</sequence>
<name>A0A0D0ESB5_9BACI</name>
<accession>A0A0D0ESB5</accession>
<dbReference type="NCBIfam" id="TIGR00254">
    <property type="entry name" value="GGDEF"/>
    <property type="match status" value="1"/>
</dbReference>
<dbReference type="PANTHER" id="PTHR45138">
    <property type="entry name" value="REGULATORY COMPONENTS OF SENSORY TRANSDUCTION SYSTEM"/>
    <property type="match status" value="1"/>
</dbReference>